<sequence length="72" mass="7695">MGFLDKLTKRAPELREKAADLAATHHDKIEQGIDKAADLADRATKGKHTSKVDGAAAKAKEAADKLGEGRQQ</sequence>
<evidence type="ECO:0000256" key="1">
    <source>
        <dbReference type="SAM" id="MobiDB-lite"/>
    </source>
</evidence>
<dbReference type="InterPro" id="IPR028037">
    <property type="entry name" value="Antitoxin_Rv0909/MT0933"/>
</dbReference>
<feature type="region of interest" description="Disordered" evidence="1">
    <location>
        <begin position="40"/>
        <end position="72"/>
    </location>
</feature>
<proteinExistence type="predicted"/>
<dbReference type="Proteomes" id="UP000392064">
    <property type="component" value="Chromosome"/>
</dbReference>
<name>A0A5Q2MFF5_9ACTN</name>
<dbReference type="EMBL" id="CP045737">
    <property type="protein sequence ID" value="QGG41874.1"/>
    <property type="molecule type" value="Genomic_DNA"/>
</dbReference>
<organism evidence="2 3">
    <name type="scientific">Aeromicrobium yanjiei</name>
    <dbReference type="NCBI Taxonomy" id="2662028"/>
    <lineage>
        <taxon>Bacteria</taxon>
        <taxon>Bacillati</taxon>
        <taxon>Actinomycetota</taxon>
        <taxon>Actinomycetes</taxon>
        <taxon>Propionibacteriales</taxon>
        <taxon>Nocardioidaceae</taxon>
        <taxon>Aeromicrobium</taxon>
    </lineage>
</organism>
<protein>
    <submittedName>
        <fullName evidence="2">Antitoxin</fullName>
    </submittedName>
</protein>
<evidence type="ECO:0000313" key="3">
    <source>
        <dbReference type="Proteomes" id="UP000392064"/>
    </source>
</evidence>
<dbReference type="RefSeq" id="WP_153653139.1">
    <property type="nucleotide sequence ID" value="NZ_CP045737.1"/>
</dbReference>
<accession>A0A5Q2MFF5</accession>
<evidence type="ECO:0000313" key="2">
    <source>
        <dbReference type="EMBL" id="QGG41874.1"/>
    </source>
</evidence>
<feature type="compositionally biased region" description="Basic and acidic residues" evidence="1">
    <location>
        <begin position="58"/>
        <end position="72"/>
    </location>
</feature>
<reference evidence="2 3" key="1">
    <citation type="submission" date="2019-11" db="EMBL/GenBank/DDBJ databases">
        <authorList>
            <person name="Li J."/>
        </authorList>
    </citation>
    <scope>NUCLEOTIDE SEQUENCE [LARGE SCALE GENOMIC DNA]</scope>
    <source>
        <strain evidence="2 3">MF47</strain>
    </source>
</reference>
<dbReference type="KEGG" id="aef:GEV26_11125"/>
<gene>
    <name evidence="2" type="ORF">GEV26_11125</name>
</gene>
<keyword evidence="3" id="KW-1185">Reference proteome</keyword>
<dbReference type="AlphaFoldDB" id="A0A5Q2MFF5"/>
<dbReference type="Pfam" id="PF14013">
    <property type="entry name" value="MT0933_antitox"/>
    <property type="match status" value="1"/>
</dbReference>